<evidence type="ECO:0000256" key="1">
    <source>
        <dbReference type="SAM" id="MobiDB-lite"/>
    </source>
</evidence>
<feature type="region of interest" description="Disordered" evidence="1">
    <location>
        <begin position="1"/>
        <end position="39"/>
    </location>
</feature>
<gene>
    <name evidence="2" type="ORF">AK812_SmicGene21650</name>
</gene>
<name>A0A1Q9DLW1_SYMMI</name>
<keyword evidence="3" id="KW-1185">Reference proteome</keyword>
<protein>
    <submittedName>
        <fullName evidence="2">Uncharacterized protein</fullName>
    </submittedName>
</protein>
<dbReference type="EMBL" id="LSRX01000478">
    <property type="protein sequence ID" value="OLP96139.1"/>
    <property type="molecule type" value="Genomic_DNA"/>
</dbReference>
<feature type="region of interest" description="Disordered" evidence="1">
    <location>
        <begin position="127"/>
        <end position="153"/>
    </location>
</feature>
<comment type="caution">
    <text evidence="2">The sequence shown here is derived from an EMBL/GenBank/DDBJ whole genome shotgun (WGS) entry which is preliminary data.</text>
</comment>
<dbReference type="Proteomes" id="UP000186817">
    <property type="component" value="Unassembled WGS sequence"/>
</dbReference>
<feature type="compositionally biased region" description="Basic residues" evidence="1">
    <location>
        <begin position="8"/>
        <end position="28"/>
    </location>
</feature>
<evidence type="ECO:0000313" key="2">
    <source>
        <dbReference type="EMBL" id="OLP96139.1"/>
    </source>
</evidence>
<proteinExistence type="predicted"/>
<sequence length="218" mass="24783">MQSAKACRQAKKMWNKHQKEHRAKLKRKTAADDPEARASASGRLVLALATAATLWPLSKDAQRKRAWRQPKAQEAQRLRGASFSSVCDVMAKGSRHIRRSCVEMEEMREQFERVLGVRLSDKATDNAANAVPAPAKKIPKQLEQEEDSYQASTSPQWIVPATSSHGFAMRYCVPWTFRHISYASDDFPVSSSYESYLQRNIDMLAEYRSRLKAKPLQN</sequence>
<dbReference type="OrthoDB" id="10294787at2759"/>
<feature type="compositionally biased region" description="Low complexity" evidence="1">
    <location>
        <begin position="127"/>
        <end position="136"/>
    </location>
</feature>
<evidence type="ECO:0000313" key="3">
    <source>
        <dbReference type="Proteomes" id="UP000186817"/>
    </source>
</evidence>
<reference evidence="2 3" key="1">
    <citation type="submission" date="2016-02" db="EMBL/GenBank/DDBJ databases">
        <title>Genome analysis of coral dinoflagellate symbionts highlights evolutionary adaptations to a symbiotic lifestyle.</title>
        <authorList>
            <person name="Aranda M."/>
            <person name="Li Y."/>
            <person name="Liew Y.J."/>
            <person name="Baumgarten S."/>
            <person name="Simakov O."/>
            <person name="Wilson M."/>
            <person name="Piel J."/>
            <person name="Ashoor H."/>
            <person name="Bougouffa S."/>
            <person name="Bajic V.B."/>
            <person name="Ryu T."/>
            <person name="Ravasi T."/>
            <person name="Bayer T."/>
            <person name="Micklem G."/>
            <person name="Kim H."/>
            <person name="Bhak J."/>
            <person name="Lajeunesse T.C."/>
            <person name="Voolstra C.R."/>
        </authorList>
    </citation>
    <scope>NUCLEOTIDE SEQUENCE [LARGE SCALE GENOMIC DNA]</scope>
    <source>
        <strain evidence="2 3">CCMP2467</strain>
    </source>
</reference>
<dbReference type="AlphaFoldDB" id="A0A1Q9DLW1"/>
<accession>A0A1Q9DLW1</accession>
<organism evidence="2 3">
    <name type="scientific">Symbiodinium microadriaticum</name>
    <name type="common">Dinoflagellate</name>
    <name type="synonym">Zooxanthella microadriatica</name>
    <dbReference type="NCBI Taxonomy" id="2951"/>
    <lineage>
        <taxon>Eukaryota</taxon>
        <taxon>Sar</taxon>
        <taxon>Alveolata</taxon>
        <taxon>Dinophyceae</taxon>
        <taxon>Suessiales</taxon>
        <taxon>Symbiodiniaceae</taxon>
        <taxon>Symbiodinium</taxon>
    </lineage>
</organism>